<dbReference type="GO" id="GO:0008270">
    <property type="term" value="F:zinc ion binding"/>
    <property type="evidence" value="ECO:0007669"/>
    <property type="project" value="UniProtKB-KW"/>
</dbReference>
<dbReference type="Proteomes" id="UP000191518">
    <property type="component" value="Unassembled WGS sequence"/>
</dbReference>
<evidence type="ECO:0000256" key="3">
    <source>
        <dbReference type="ARBA" id="ARBA00022833"/>
    </source>
</evidence>
<dbReference type="InterPro" id="IPR024119">
    <property type="entry name" value="TF_DEAF-1"/>
</dbReference>
<dbReference type="GO" id="GO:0005634">
    <property type="term" value="C:nucleus"/>
    <property type="evidence" value="ECO:0007669"/>
    <property type="project" value="TreeGrafter"/>
</dbReference>
<sequence length="465" mass="51453">MGIFITANQQDVEHVYITKNQSHQSDVMSICGFNPGDVENEVDPDRNSETTITATVNEKTGQISSFTSHVQILSGQSKVLLKDGSAVKRSLQSPFNYVLSLEKGSGFKFDFPVPVLDSTVRVRITRKSCYLELIADVAKSTDWSSLPSFMYPVFLDSGLPTPWNMPQVNLPSLPAINFSNPSSERLRWLRAHLPTMWSAQESALKSNPSLSVSPNIRARVDFEDSLFHIFLGFSGISGPQASVYGIECPEEKGVQMLVFVSKMLMDIPNRTVVLDAAVLPLYIDLMPKILPALESMSRSSHSPTSIRTSKDDLYLWKEAVPAWTERCRSWPHKPSCEYIRTENIPLSIKFGERVLCSCGEGTVPINFMPKFPGWKDLAKHCVRMAISPAFASVLVDKPVDMSAILSASHASGEDSNSCQVCGKDKQADGSGLLACSRCHKANYCSRDCQKADWKKHKKSCKADGN</sequence>
<dbReference type="Pfam" id="PF01753">
    <property type="entry name" value="zf-MYND"/>
    <property type="match status" value="1"/>
</dbReference>
<evidence type="ECO:0000256" key="4">
    <source>
        <dbReference type="PROSITE-ProRule" id="PRU00134"/>
    </source>
</evidence>
<keyword evidence="3" id="KW-0862">Zinc</keyword>
<evidence type="ECO:0000313" key="6">
    <source>
        <dbReference type="EMBL" id="OQE00843.1"/>
    </source>
</evidence>
<feature type="domain" description="MYND-type" evidence="5">
    <location>
        <begin position="418"/>
        <end position="460"/>
    </location>
</feature>
<proteinExistence type="predicted"/>
<organism evidence="6 7">
    <name type="scientific">Penicillium vulpinum</name>
    <dbReference type="NCBI Taxonomy" id="29845"/>
    <lineage>
        <taxon>Eukaryota</taxon>
        <taxon>Fungi</taxon>
        <taxon>Dikarya</taxon>
        <taxon>Ascomycota</taxon>
        <taxon>Pezizomycotina</taxon>
        <taxon>Eurotiomycetes</taxon>
        <taxon>Eurotiomycetidae</taxon>
        <taxon>Eurotiales</taxon>
        <taxon>Aspergillaceae</taxon>
        <taxon>Penicillium</taxon>
    </lineage>
</organism>
<dbReference type="PANTHER" id="PTHR10237">
    <property type="entry name" value="DEFORMED EPIDERMAL AUTOREGULATORY FACTOR 1 HOMOLOG SUPPRESSIN"/>
    <property type="match status" value="1"/>
</dbReference>
<keyword evidence="2 4" id="KW-0863">Zinc-finger</keyword>
<dbReference type="SUPFAM" id="SSF144232">
    <property type="entry name" value="HIT/MYND zinc finger-like"/>
    <property type="match status" value="1"/>
</dbReference>
<dbReference type="AlphaFoldDB" id="A0A1V6RHH0"/>
<evidence type="ECO:0000256" key="1">
    <source>
        <dbReference type="ARBA" id="ARBA00022723"/>
    </source>
</evidence>
<dbReference type="GO" id="GO:0000981">
    <property type="term" value="F:DNA-binding transcription factor activity, RNA polymerase II-specific"/>
    <property type="evidence" value="ECO:0007669"/>
    <property type="project" value="TreeGrafter"/>
</dbReference>
<dbReference type="OrthoDB" id="432970at2759"/>
<dbReference type="PANTHER" id="PTHR10237:SF14">
    <property type="entry name" value="MYND-TYPE DOMAIN-CONTAINING PROTEIN"/>
    <property type="match status" value="1"/>
</dbReference>
<dbReference type="Gene3D" id="6.10.140.2220">
    <property type="match status" value="1"/>
</dbReference>
<keyword evidence="1" id="KW-0479">Metal-binding</keyword>
<protein>
    <recommendedName>
        <fullName evidence="5">MYND-type domain-containing protein</fullName>
    </recommendedName>
</protein>
<dbReference type="PROSITE" id="PS50865">
    <property type="entry name" value="ZF_MYND_2"/>
    <property type="match status" value="1"/>
</dbReference>
<dbReference type="STRING" id="29845.A0A1V6RHH0"/>
<accession>A0A1V6RHH0</accession>
<dbReference type="PROSITE" id="PS01360">
    <property type="entry name" value="ZF_MYND_1"/>
    <property type="match status" value="1"/>
</dbReference>
<gene>
    <name evidence="6" type="ORF">PENVUL_c045G07102</name>
</gene>
<evidence type="ECO:0000256" key="2">
    <source>
        <dbReference type="ARBA" id="ARBA00022771"/>
    </source>
</evidence>
<keyword evidence="7" id="KW-1185">Reference proteome</keyword>
<dbReference type="EMBL" id="MDYP01000045">
    <property type="protein sequence ID" value="OQE00843.1"/>
    <property type="molecule type" value="Genomic_DNA"/>
</dbReference>
<dbReference type="InterPro" id="IPR002893">
    <property type="entry name" value="Znf_MYND"/>
</dbReference>
<evidence type="ECO:0000313" key="7">
    <source>
        <dbReference type="Proteomes" id="UP000191518"/>
    </source>
</evidence>
<comment type="caution">
    <text evidence="6">The sequence shown here is derived from an EMBL/GenBank/DDBJ whole genome shotgun (WGS) entry which is preliminary data.</text>
</comment>
<evidence type="ECO:0000259" key="5">
    <source>
        <dbReference type="PROSITE" id="PS50865"/>
    </source>
</evidence>
<name>A0A1V6RHH0_9EURO</name>
<reference evidence="7" key="1">
    <citation type="journal article" date="2017" name="Nat. Microbiol.">
        <title>Global analysis of biosynthetic gene clusters reveals vast potential of secondary metabolite production in Penicillium species.</title>
        <authorList>
            <person name="Nielsen J.C."/>
            <person name="Grijseels S."/>
            <person name="Prigent S."/>
            <person name="Ji B."/>
            <person name="Dainat J."/>
            <person name="Nielsen K.F."/>
            <person name="Frisvad J.C."/>
            <person name="Workman M."/>
            <person name="Nielsen J."/>
        </authorList>
    </citation>
    <scope>NUCLEOTIDE SEQUENCE [LARGE SCALE GENOMIC DNA]</scope>
    <source>
        <strain evidence="7">IBT 29486</strain>
    </source>
</reference>